<keyword evidence="3" id="KW-1185">Reference proteome</keyword>
<name>A0AAV0CIM8_9ASTE</name>
<feature type="region of interest" description="Disordered" evidence="1">
    <location>
        <begin position="17"/>
        <end position="44"/>
    </location>
</feature>
<dbReference type="Proteomes" id="UP001152523">
    <property type="component" value="Unassembled WGS sequence"/>
</dbReference>
<evidence type="ECO:0000313" key="2">
    <source>
        <dbReference type="EMBL" id="CAH9075704.1"/>
    </source>
</evidence>
<dbReference type="AlphaFoldDB" id="A0AAV0CIM8"/>
<sequence length="44" mass="4928">MAKVQMEVHNLEDKANGWSLRNLGLKDPASRQPGRRGNILGRRG</sequence>
<protein>
    <submittedName>
        <fullName evidence="2">Uncharacterized protein</fullName>
    </submittedName>
</protein>
<proteinExistence type="predicted"/>
<evidence type="ECO:0000256" key="1">
    <source>
        <dbReference type="SAM" id="MobiDB-lite"/>
    </source>
</evidence>
<gene>
    <name evidence="2" type="ORF">CEPIT_LOCUS5607</name>
</gene>
<reference evidence="2" key="1">
    <citation type="submission" date="2022-07" db="EMBL/GenBank/DDBJ databases">
        <authorList>
            <person name="Macas J."/>
            <person name="Novak P."/>
            <person name="Neumann P."/>
        </authorList>
    </citation>
    <scope>NUCLEOTIDE SEQUENCE</scope>
</reference>
<comment type="caution">
    <text evidence="2">The sequence shown here is derived from an EMBL/GenBank/DDBJ whole genome shotgun (WGS) entry which is preliminary data.</text>
</comment>
<accession>A0AAV0CIM8</accession>
<evidence type="ECO:0000313" key="3">
    <source>
        <dbReference type="Proteomes" id="UP001152523"/>
    </source>
</evidence>
<organism evidence="2 3">
    <name type="scientific">Cuscuta epithymum</name>
    <dbReference type="NCBI Taxonomy" id="186058"/>
    <lineage>
        <taxon>Eukaryota</taxon>
        <taxon>Viridiplantae</taxon>
        <taxon>Streptophyta</taxon>
        <taxon>Embryophyta</taxon>
        <taxon>Tracheophyta</taxon>
        <taxon>Spermatophyta</taxon>
        <taxon>Magnoliopsida</taxon>
        <taxon>eudicotyledons</taxon>
        <taxon>Gunneridae</taxon>
        <taxon>Pentapetalae</taxon>
        <taxon>asterids</taxon>
        <taxon>lamiids</taxon>
        <taxon>Solanales</taxon>
        <taxon>Convolvulaceae</taxon>
        <taxon>Cuscuteae</taxon>
        <taxon>Cuscuta</taxon>
        <taxon>Cuscuta subgen. Cuscuta</taxon>
    </lineage>
</organism>
<dbReference type="EMBL" id="CAMAPF010000030">
    <property type="protein sequence ID" value="CAH9075704.1"/>
    <property type="molecule type" value="Genomic_DNA"/>
</dbReference>